<keyword evidence="2" id="KW-0479">Metal-binding</keyword>
<dbReference type="Pfam" id="PF00355">
    <property type="entry name" value="Rieske"/>
    <property type="match status" value="1"/>
</dbReference>
<dbReference type="InterPro" id="IPR005805">
    <property type="entry name" value="Rieske_Fe-S_prot_C"/>
</dbReference>
<dbReference type="InterPro" id="IPR036188">
    <property type="entry name" value="FAD/NAD-bd_sf"/>
</dbReference>
<dbReference type="SUPFAM" id="SSF50022">
    <property type="entry name" value="ISP domain"/>
    <property type="match status" value="1"/>
</dbReference>
<dbReference type="InterPro" id="IPR036922">
    <property type="entry name" value="Rieske_2Fe-2S_sf"/>
</dbReference>
<dbReference type="Gene3D" id="3.50.50.60">
    <property type="entry name" value="FAD/NAD(P)-binding domain"/>
    <property type="match status" value="1"/>
</dbReference>
<gene>
    <name evidence="8" type="ORF">AZI86_12440</name>
</gene>
<keyword evidence="3" id="KW-0408">Iron</keyword>
<dbReference type="InterPro" id="IPR038010">
    <property type="entry name" value="YhfW_C"/>
</dbReference>
<dbReference type="GO" id="GO:0046872">
    <property type="term" value="F:metal ion binding"/>
    <property type="evidence" value="ECO:0007669"/>
    <property type="project" value="UniProtKB-KW"/>
</dbReference>
<evidence type="ECO:0000256" key="2">
    <source>
        <dbReference type="ARBA" id="ARBA00022723"/>
    </source>
</evidence>
<dbReference type="InterPro" id="IPR006076">
    <property type="entry name" value="FAD-dep_OxRdtase"/>
</dbReference>
<evidence type="ECO:0000256" key="5">
    <source>
        <dbReference type="ARBA" id="ARBA00023157"/>
    </source>
</evidence>
<evidence type="ECO:0000256" key="3">
    <source>
        <dbReference type="ARBA" id="ARBA00023004"/>
    </source>
</evidence>
<dbReference type="GO" id="GO:0005737">
    <property type="term" value="C:cytoplasm"/>
    <property type="evidence" value="ECO:0007669"/>
    <property type="project" value="TreeGrafter"/>
</dbReference>
<evidence type="ECO:0000313" key="9">
    <source>
        <dbReference type="Proteomes" id="UP000075320"/>
    </source>
</evidence>
<reference evidence="8 9" key="1">
    <citation type="submission" date="2016-03" db="EMBL/GenBank/DDBJ databases">
        <authorList>
            <person name="Ploux O."/>
        </authorList>
    </citation>
    <scope>NUCLEOTIDE SEQUENCE [LARGE SCALE GENOMIC DNA]</scope>
    <source>
        <strain evidence="8 9">R0</strain>
    </source>
</reference>
<feature type="domain" description="Rieske" evidence="7">
    <location>
        <begin position="420"/>
        <end position="514"/>
    </location>
</feature>
<dbReference type="GO" id="GO:0051537">
    <property type="term" value="F:2 iron, 2 sulfur cluster binding"/>
    <property type="evidence" value="ECO:0007669"/>
    <property type="project" value="UniProtKB-KW"/>
</dbReference>
<dbReference type="PRINTS" id="PR00162">
    <property type="entry name" value="RIESKE"/>
</dbReference>
<keyword evidence="5" id="KW-1015">Disulfide bond</keyword>
<dbReference type="PANTHER" id="PTHR13847">
    <property type="entry name" value="SARCOSINE DEHYDROGENASE-RELATED"/>
    <property type="match status" value="1"/>
</dbReference>
<dbReference type="PANTHER" id="PTHR13847:SF281">
    <property type="entry name" value="FAD DEPENDENT OXIDOREDUCTASE DOMAIN-CONTAINING PROTEIN"/>
    <property type="match status" value="1"/>
</dbReference>
<keyword evidence="9" id="KW-1185">Reference proteome</keyword>
<dbReference type="EMBL" id="LUKE01000003">
    <property type="protein sequence ID" value="KYG63633.1"/>
    <property type="molecule type" value="Genomic_DNA"/>
</dbReference>
<dbReference type="Gene3D" id="2.102.10.10">
    <property type="entry name" value="Rieske [2Fe-2S] iron-sulphur domain"/>
    <property type="match status" value="1"/>
</dbReference>
<evidence type="ECO:0000256" key="1">
    <source>
        <dbReference type="ARBA" id="ARBA00022714"/>
    </source>
</evidence>
<evidence type="ECO:0000313" key="8">
    <source>
        <dbReference type="EMBL" id="KYG63633.1"/>
    </source>
</evidence>
<dbReference type="RefSeq" id="WP_061835527.1">
    <property type="nucleotide sequence ID" value="NZ_LUKE01000003.1"/>
</dbReference>
<protein>
    <submittedName>
        <fullName evidence="8">Oxidoreductase</fullName>
    </submittedName>
</protein>
<sequence length="524" mass="58457">MFHLQQNTRSYWQEIEPPVTLPLSADRHTDVCVVGGGIAGSLSAYILLKHGHQVVMIDKEPFGENETAHTSAHLSNVLDEGIDELIKLFGVEGAKKAVQSHADAISLIEKIIEEEGIDCDFRRIKGYLFEKQESQKTLNKEWAASQKIGFEGIRFLHRNPLFSDLGPAIEYPNQARIHALKFLRGLWTAIERMGGEIYTLTKAVGIGGGDKPFIKTAQGFFVYAKNIIVATHIPIHDRFVFPTKDAAYRSYVIGFEVQAGSFPDYLMWDTQDPYHYVRLIPGTSEDKDTVLVGGQDRRVGQDNNPEQRFSDLEIWARHALDMTVPVSMKWSGQIIEPVDGLAYIGRSPGQEHIYMCTGDSGHGLTHAAIAAMIFRDLIDGAPNEWEELYSPVRLKARGARDLISETANTFVQYLDWFYLEDEIAKDSLLPGEGTLTRHKGSPVALYCDQNNKIHAMSAVCPHLGGVVHWNQAEKTWDCPCHGSRFAATGEVLNGPAIEDLRPTEVTSSDEIQALNDSEKPKEVL</sequence>
<feature type="region of interest" description="Disordered" evidence="6">
    <location>
        <begin position="504"/>
        <end position="524"/>
    </location>
</feature>
<accession>A0A150WJ31</accession>
<dbReference type="CDD" id="cd03477">
    <property type="entry name" value="Rieske_YhfW_C"/>
    <property type="match status" value="1"/>
</dbReference>
<dbReference type="PROSITE" id="PS51296">
    <property type="entry name" value="RIESKE"/>
    <property type="match status" value="1"/>
</dbReference>
<dbReference type="GO" id="GO:0016020">
    <property type="term" value="C:membrane"/>
    <property type="evidence" value="ECO:0007669"/>
    <property type="project" value="InterPro"/>
</dbReference>
<dbReference type="InterPro" id="IPR017941">
    <property type="entry name" value="Rieske_2Fe-2S"/>
</dbReference>
<proteinExistence type="predicted"/>
<dbReference type="Pfam" id="PF01266">
    <property type="entry name" value="DAO"/>
    <property type="match status" value="1"/>
</dbReference>
<dbReference type="OrthoDB" id="9767869at2"/>
<organism evidence="8 9">
    <name type="scientific">Bdellovibrio bacteriovorus</name>
    <dbReference type="NCBI Taxonomy" id="959"/>
    <lineage>
        <taxon>Bacteria</taxon>
        <taxon>Pseudomonadati</taxon>
        <taxon>Bdellovibrionota</taxon>
        <taxon>Bdellovibrionia</taxon>
        <taxon>Bdellovibrionales</taxon>
        <taxon>Pseudobdellovibrionaceae</taxon>
        <taxon>Bdellovibrio</taxon>
    </lineage>
</organism>
<name>A0A150WJ31_BDEBC</name>
<keyword evidence="1" id="KW-0001">2Fe-2S</keyword>
<keyword evidence="4" id="KW-0411">Iron-sulfur</keyword>
<dbReference type="SUPFAM" id="SSF51905">
    <property type="entry name" value="FAD/NAD(P)-binding domain"/>
    <property type="match status" value="1"/>
</dbReference>
<evidence type="ECO:0000256" key="6">
    <source>
        <dbReference type="SAM" id="MobiDB-lite"/>
    </source>
</evidence>
<evidence type="ECO:0000256" key="4">
    <source>
        <dbReference type="ARBA" id="ARBA00023014"/>
    </source>
</evidence>
<dbReference type="AlphaFoldDB" id="A0A150WJ31"/>
<comment type="caution">
    <text evidence="8">The sequence shown here is derived from an EMBL/GenBank/DDBJ whole genome shotgun (WGS) entry which is preliminary data.</text>
</comment>
<evidence type="ECO:0000259" key="7">
    <source>
        <dbReference type="PROSITE" id="PS51296"/>
    </source>
</evidence>
<dbReference type="Gene3D" id="3.30.9.10">
    <property type="entry name" value="D-Amino Acid Oxidase, subunit A, domain 2"/>
    <property type="match status" value="1"/>
</dbReference>
<dbReference type="Proteomes" id="UP000075320">
    <property type="component" value="Unassembled WGS sequence"/>
</dbReference>